<dbReference type="EMBL" id="JAMWBK010000012">
    <property type="protein sequence ID" value="KAJ8901022.1"/>
    <property type="molecule type" value="Genomic_DNA"/>
</dbReference>
<accession>A0AAV8UI93</accession>
<sequence>MHRLAAFMLLSMVVSKLTAGATCDADPKKGLFGYEEACFDLLDIDGVKHGAVCTSTLVTTSGMCLRAEFTLQNTDSSLLKLRGGLHKMGDPVTKGSSRYTRKLNIDIAESPYLQSASLYFCPSDISVLELPCCGSDLNFLGFARIAVPGPDPDSERVEVKAYVNPQPTTAKGICNGRTTFGGRVEFLCALKLTCDSCPSSACNNNGICVEASNYACGGDLTVGGMNSTDGSCQCEDVTCEDNECFDPIQGCHSIESSPFCDALAGSVVYADGDGNCSCCPTGSCAVGSGDIECIAVSDFATTCMFASAITDSQGRCHCCSEHPDHCFDSDKQRCVGALERKETCDARAAVDPDGRQTPDFARAAQMLGPMGILASQLLNIASSAKILRTPTATDFLQM</sequence>
<evidence type="ECO:0000313" key="3">
    <source>
        <dbReference type="Proteomes" id="UP001157974"/>
    </source>
</evidence>
<keyword evidence="3" id="KW-1185">Reference proteome</keyword>
<gene>
    <name evidence="2" type="ORF">NDN08_004884</name>
</gene>
<dbReference type="AlphaFoldDB" id="A0AAV8UI93"/>
<proteinExistence type="predicted"/>
<keyword evidence="1" id="KW-0732">Signal</keyword>
<reference evidence="2 3" key="1">
    <citation type="journal article" date="2023" name="Nat. Commun.">
        <title>Origin of minicircular mitochondrial genomes in red algae.</title>
        <authorList>
            <person name="Lee Y."/>
            <person name="Cho C.H."/>
            <person name="Lee Y.M."/>
            <person name="Park S.I."/>
            <person name="Yang J.H."/>
            <person name="West J.A."/>
            <person name="Bhattacharya D."/>
            <person name="Yoon H.S."/>
        </authorList>
    </citation>
    <scope>NUCLEOTIDE SEQUENCE [LARGE SCALE GENOMIC DNA]</scope>
    <source>
        <strain evidence="2 3">CCMP1338</strain>
        <tissue evidence="2">Whole cell</tissue>
    </source>
</reference>
<evidence type="ECO:0000313" key="2">
    <source>
        <dbReference type="EMBL" id="KAJ8901022.1"/>
    </source>
</evidence>
<comment type="caution">
    <text evidence="2">The sequence shown here is derived from an EMBL/GenBank/DDBJ whole genome shotgun (WGS) entry which is preliminary data.</text>
</comment>
<organism evidence="2 3">
    <name type="scientific">Rhodosorus marinus</name>
    <dbReference type="NCBI Taxonomy" id="101924"/>
    <lineage>
        <taxon>Eukaryota</taxon>
        <taxon>Rhodophyta</taxon>
        <taxon>Stylonematophyceae</taxon>
        <taxon>Stylonematales</taxon>
        <taxon>Stylonemataceae</taxon>
        <taxon>Rhodosorus</taxon>
    </lineage>
</organism>
<feature type="chain" id="PRO_5043922516" evidence="1">
    <location>
        <begin position="21"/>
        <end position="398"/>
    </location>
</feature>
<evidence type="ECO:0000256" key="1">
    <source>
        <dbReference type="SAM" id="SignalP"/>
    </source>
</evidence>
<feature type="signal peptide" evidence="1">
    <location>
        <begin position="1"/>
        <end position="20"/>
    </location>
</feature>
<name>A0AAV8UI93_9RHOD</name>
<dbReference type="Proteomes" id="UP001157974">
    <property type="component" value="Unassembled WGS sequence"/>
</dbReference>
<protein>
    <submittedName>
        <fullName evidence="2">Uncharacterized protein</fullName>
    </submittedName>
</protein>